<comment type="caution">
    <text evidence="1">The sequence shown here is derived from an EMBL/GenBank/DDBJ whole genome shotgun (WGS) entry which is preliminary data.</text>
</comment>
<evidence type="ECO:0000313" key="1">
    <source>
        <dbReference type="EMBL" id="KAK4345592.1"/>
    </source>
</evidence>
<keyword evidence="2" id="KW-1185">Reference proteome</keyword>
<accession>A0AAE1UW51</accession>
<organism evidence="1 2">
    <name type="scientific">Anisodus tanguticus</name>
    <dbReference type="NCBI Taxonomy" id="243964"/>
    <lineage>
        <taxon>Eukaryota</taxon>
        <taxon>Viridiplantae</taxon>
        <taxon>Streptophyta</taxon>
        <taxon>Embryophyta</taxon>
        <taxon>Tracheophyta</taxon>
        <taxon>Spermatophyta</taxon>
        <taxon>Magnoliopsida</taxon>
        <taxon>eudicotyledons</taxon>
        <taxon>Gunneridae</taxon>
        <taxon>Pentapetalae</taxon>
        <taxon>asterids</taxon>
        <taxon>lamiids</taxon>
        <taxon>Solanales</taxon>
        <taxon>Solanaceae</taxon>
        <taxon>Solanoideae</taxon>
        <taxon>Hyoscyameae</taxon>
        <taxon>Anisodus</taxon>
    </lineage>
</organism>
<dbReference type="EMBL" id="JAVYJV010000019">
    <property type="protein sequence ID" value="KAK4345592.1"/>
    <property type="molecule type" value="Genomic_DNA"/>
</dbReference>
<protein>
    <submittedName>
        <fullName evidence="1">Uncharacterized protein</fullName>
    </submittedName>
</protein>
<reference evidence="1" key="1">
    <citation type="submission" date="2023-12" db="EMBL/GenBank/DDBJ databases">
        <title>Genome assembly of Anisodus tanguticus.</title>
        <authorList>
            <person name="Wang Y.-J."/>
        </authorList>
    </citation>
    <scope>NUCLEOTIDE SEQUENCE</scope>
    <source>
        <strain evidence="1">KB-2021</strain>
        <tissue evidence="1">Leaf</tissue>
    </source>
</reference>
<proteinExistence type="predicted"/>
<evidence type="ECO:0000313" key="2">
    <source>
        <dbReference type="Proteomes" id="UP001291623"/>
    </source>
</evidence>
<dbReference type="Proteomes" id="UP001291623">
    <property type="component" value="Unassembled WGS sequence"/>
</dbReference>
<dbReference type="AlphaFoldDB" id="A0AAE1UW51"/>
<gene>
    <name evidence="1" type="ORF">RND71_035768</name>
</gene>
<name>A0AAE1UW51_9SOLA</name>
<sequence length="89" mass="10653">MREIHRQENPTFNLYMQQAWRVRKYNEHKIIDMRGPHTRGRKRLFALYTSQAFYVMLEGLTDILVVTRSRRPSGYVLEFPLSARKSAHS</sequence>